<comment type="subcellular location">
    <subcellularLocation>
        <location evidence="1">Membrane</location>
        <topology evidence="1">Multi-pass membrane protein</topology>
    </subcellularLocation>
</comment>
<dbReference type="STRING" id="1206466.K0L0R8"/>
<feature type="transmembrane region" description="Helical" evidence="9">
    <location>
        <begin position="429"/>
        <end position="451"/>
    </location>
</feature>
<feature type="transmembrane region" description="Helical" evidence="9">
    <location>
        <begin position="457"/>
        <end position="476"/>
    </location>
</feature>
<evidence type="ECO:0000256" key="2">
    <source>
        <dbReference type="ARBA" id="ARBA00010992"/>
    </source>
</evidence>
<evidence type="ECO:0000259" key="10">
    <source>
        <dbReference type="PROSITE" id="PS50850"/>
    </source>
</evidence>
<gene>
    <name evidence="11" type="ORF">BN7_6657</name>
</gene>
<feature type="transmembrane region" description="Helical" evidence="9">
    <location>
        <begin position="134"/>
        <end position="156"/>
    </location>
</feature>
<feature type="transmembrane region" description="Helical" evidence="9">
    <location>
        <begin position="393"/>
        <end position="417"/>
    </location>
</feature>
<evidence type="ECO:0000256" key="7">
    <source>
        <dbReference type="RuleBase" id="RU003346"/>
    </source>
</evidence>
<dbReference type="Gene3D" id="1.20.1250.20">
    <property type="entry name" value="MFS general substrate transporter like domains"/>
    <property type="match status" value="1"/>
</dbReference>
<feature type="transmembrane region" description="Helical" evidence="9">
    <location>
        <begin position="111"/>
        <end position="128"/>
    </location>
</feature>
<dbReference type="SUPFAM" id="SSF103473">
    <property type="entry name" value="MFS general substrate transporter"/>
    <property type="match status" value="1"/>
</dbReference>
<evidence type="ECO:0000256" key="6">
    <source>
        <dbReference type="ARBA" id="ARBA00023136"/>
    </source>
</evidence>
<organism evidence="11 12">
    <name type="scientific">Wickerhamomyces ciferrii (strain ATCC 14091 / BCRC 22168 / CBS 111 / JCM 3599 / NBRC 0793 / NRRL Y-1031 F-60-10)</name>
    <name type="common">Yeast</name>
    <name type="synonym">Pichia ciferrii</name>
    <dbReference type="NCBI Taxonomy" id="1206466"/>
    <lineage>
        <taxon>Eukaryota</taxon>
        <taxon>Fungi</taxon>
        <taxon>Dikarya</taxon>
        <taxon>Ascomycota</taxon>
        <taxon>Saccharomycotina</taxon>
        <taxon>Saccharomycetes</taxon>
        <taxon>Phaffomycetales</taxon>
        <taxon>Wickerhamomycetaceae</taxon>
        <taxon>Wickerhamomyces</taxon>
    </lineage>
</organism>
<dbReference type="GO" id="GO:0015149">
    <property type="term" value="F:hexose transmembrane transporter activity"/>
    <property type="evidence" value="ECO:0007669"/>
    <property type="project" value="TreeGrafter"/>
</dbReference>
<keyword evidence="3 7" id="KW-0813">Transport</keyword>
<feature type="region of interest" description="Disordered" evidence="8">
    <location>
        <begin position="254"/>
        <end position="280"/>
    </location>
</feature>
<dbReference type="NCBIfam" id="TIGR00879">
    <property type="entry name" value="SP"/>
    <property type="match status" value="1"/>
</dbReference>
<evidence type="ECO:0000256" key="8">
    <source>
        <dbReference type="SAM" id="MobiDB-lite"/>
    </source>
</evidence>
<dbReference type="eggNOG" id="KOG0569">
    <property type="taxonomic scope" value="Eukaryota"/>
</dbReference>
<dbReference type="Proteomes" id="UP000009328">
    <property type="component" value="Unassembled WGS sequence"/>
</dbReference>
<keyword evidence="6 9" id="KW-0472">Membrane</keyword>
<dbReference type="PROSITE" id="PS50850">
    <property type="entry name" value="MFS"/>
    <property type="match status" value="1"/>
</dbReference>
<dbReference type="InParanoid" id="K0L0R8"/>
<feature type="domain" description="Major facilitator superfamily (MFS) profile" evidence="10">
    <location>
        <begin position="21"/>
        <end position="482"/>
    </location>
</feature>
<keyword evidence="4 9" id="KW-0812">Transmembrane</keyword>
<feature type="transmembrane region" description="Helical" evidence="9">
    <location>
        <begin position="168"/>
        <end position="190"/>
    </location>
</feature>
<feature type="transmembrane region" description="Helical" evidence="9">
    <location>
        <begin position="79"/>
        <end position="99"/>
    </location>
</feature>
<comment type="similarity">
    <text evidence="2 7">Belongs to the major facilitator superfamily. Sugar transporter (TC 2.A.1.1) family.</text>
</comment>
<dbReference type="EMBL" id="CAIF01000301">
    <property type="protein sequence ID" value="CCH47048.1"/>
    <property type="molecule type" value="Genomic_DNA"/>
</dbReference>
<feature type="transmembrane region" description="Helical" evidence="9">
    <location>
        <begin position="298"/>
        <end position="324"/>
    </location>
</feature>
<dbReference type="PRINTS" id="PR00171">
    <property type="entry name" value="SUGRTRNSPORT"/>
</dbReference>
<dbReference type="InterPro" id="IPR005828">
    <property type="entry name" value="MFS_sugar_transport-like"/>
</dbReference>
<feature type="transmembrane region" description="Helical" evidence="9">
    <location>
        <begin position="368"/>
        <end position="387"/>
    </location>
</feature>
<proteinExistence type="inferred from homology"/>
<protein>
    <submittedName>
        <fullName evidence="11">Membrane protein</fullName>
    </submittedName>
</protein>
<dbReference type="InterPro" id="IPR045263">
    <property type="entry name" value="GLUT"/>
</dbReference>
<dbReference type="AlphaFoldDB" id="K0L0R8"/>
<dbReference type="PANTHER" id="PTHR23503">
    <property type="entry name" value="SOLUTE CARRIER FAMILY 2"/>
    <property type="match status" value="1"/>
</dbReference>
<dbReference type="InterPro" id="IPR036259">
    <property type="entry name" value="MFS_trans_sf"/>
</dbReference>
<dbReference type="InterPro" id="IPR003663">
    <property type="entry name" value="Sugar/inositol_transpt"/>
</dbReference>
<name>K0L0R8_WICCF</name>
<evidence type="ECO:0000256" key="9">
    <source>
        <dbReference type="SAM" id="Phobius"/>
    </source>
</evidence>
<evidence type="ECO:0000256" key="1">
    <source>
        <dbReference type="ARBA" id="ARBA00004141"/>
    </source>
</evidence>
<evidence type="ECO:0000256" key="5">
    <source>
        <dbReference type="ARBA" id="ARBA00022989"/>
    </source>
</evidence>
<sequence>MPGESPNTANDRQWTSHLIFTTVVACSASLQYGYHISELNGPSAVLSCQSNLEVPNFPYEESWLSIHGLSKCIEMNDQGLGFVTSIFSIGGLVGSLYAGSLSDSIGRKKSSAFNAIVFIIGSLIEFYANSVNSLAFGRFVSGLGAGCSIVVTPLLINEISPNGLKGFLGSMNQVSINLGILLTQVLAISWANSFQWRYLLLTGAGLGVLNLLLVWFVDESPKWLHRKGDNVQARLITSKLRGGDTVLAEEEVRGWSSYPGGNGGDDDNDDENSPLSRNNQDNQLTKSITLLNYVKDPIYLNSLISVTAIMAGQQFCGINSIFFYGVKTIREILPKYAVTINCLISLGNAVITFLAAPLTDRLGRVPCLLLSVSIMGVASILNSIGILQSLPLITIISTFIYVGFFAIGLGPIPFLIVPEVTQVEARGAAQSYGTTINWIATFLVGYLFPILQSYLGGYVYLIFASVCALFGSFVYFKVPETKGKTYEQVWGLRVD</sequence>
<evidence type="ECO:0000313" key="11">
    <source>
        <dbReference type="EMBL" id="CCH47048.1"/>
    </source>
</evidence>
<feature type="transmembrane region" description="Helical" evidence="9">
    <location>
        <begin position="196"/>
        <end position="217"/>
    </location>
</feature>
<dbReference type="FunCoup" id="K0L0R8">
    <property type="interactions" value="828"/>
</dbReference>
<dbReference type="InterPro" id="IPR005829">
    <property type="entry name" value="Sugar_transporter_CS"/>
</dbReference>
<comment type="caution">
    <text evidence="11">The sequence shown here is derived from an EMBL/GenBank/DDBJ whole genome shotgun (WGS) entry which is preliminary data.</text>
</comment>
<dbReference type="PROSITE" id="PS00217">
    <property type="entry name" value="SUGAR_TRANSPORT_2"/>
    <property type="match status" value="1"/>
</dbReference>
<evidence type="ECO:0000256" key="3">
    <source>
        <dbReference type="ARBA" id="ARBA00022448"/>
    </source>
</evidence>
<reference evidence="11 12" key="1">
    <citation type="journal article" date="2012" name="Eukaryot. Cell">
        <title>Draft genome sequence of Wickerhamomyces ciferrii NRRL Y-1031 F-60-10.</title>
        <authorList>
            <person name="Schneider J."/>
            <person name="Andrea H."/>
            <person name="Blom J."/>
            <person name="Jaenicke S."/>
            <person name="Ruckert C."/>
            <person name="Schorsch C."/>
            <person name="Szczepanowski R."/>
            <person name="Farwick M."/>
            <person name="Goesmann A."/>
            <person name="Puhler A."/>
            <person name="Schaffer S."/>
            <person name="Tauch A."/>
            <person name="Kohler T."/>
            <person name="Brinkrolf K."/>
        </authorList>
    </citation>
    <scope>NUCLEOTIDE SEQUENCE [LARGE SCALE GENOMIC DNA]</scope>
    <source>
        <strain evidence="12">ATCC 14091 / BCRC 22168 / CBS 111 / JCM 3599 / NBRC 0793 / NRRL Y-1031 F-60-10</strain>
    </source>
</reference>
<dbReference type="GO" id="GO:0016020">
    <property type="term" value="C:membrane"/>
    <property type="evidence" value="ECO:0007669"/>
    <property type="project" value="UniProtKB-SubCell"/>
</dbReference>
<keyword evidence="12" id="KW-1185">Reference proteome</keyword>
<keyword evidence="5 9" id="KW-1133">Transmembrane helix</keyword>
<dbReference type="Pfam" id="PF00083">
    <property type="entry name" value="Sugar_tr"/>
    <property type="match status" value="1"/>
</dbReference>
<dbReference type="PANTHER" id="PTHR23503:SF8">
    <property type="entry name" value="FACILITATED GLUCOSE TRANSPORTER PROTEIN 1"/>
    <property type="match status" value="1"/>
</dbReference>
<evidence type="ECO:0000313" key="12">
    <source>
        <dbReference type="Proteomes" id="UP000009328"/>
    </source>
</evidence>
<accession>K0L0R8</accession>
<dbReference type="InterPro" id="IPR020846">
    <property type="entry name" value="MFS_dom"/>
</dbReference>
<evidence type="ECO:0000256" key="4">
    <source>
        <dbReference type="ARBA" id="ARBA00022692"/>
    </source>
</evidence>
<feature type="transmembrane region" description="Helical" evidence="9">
    <location>
        <begin position="336"/>
        <end position="356"/>
    </location>
</feature>
<dbReference type="HOGENOM" id="CLU_001265_30_5_1"/>